<keyword evidence="3" id="KW-1185">Reference proteome</keyword>
<dbReference type="RefSeq" id="WP_257464606.1">
    <property type="nucleotide sequence ID" value="NZ_JANJZT010000011.1"/>
</dbReference>
<comment type="caution">
    <text evidence="2">The sequence shown here is derived from an EMBL/GenBank/DDBJ whole genome shotgun (WGS) entry which is preliminary data.</text>
</comment>
<dbReference type="InterPro" id="IPR012912">
    <property type="entry name" value="Plasmid_pRiA4b_Orf3-like"/>
</dbReference>
<organism evidence="2 3">
    <name type="scientific">Blautia caecimuris</name>
    <dbReference type="NCBI Taxonomy" id="1796615"/>
    <lineage>
        <taxon>Bacteria</taxon>
        <taxon>Bacillati</taxon>
        <taxon>Bacillota</taxon>
        <taxon>Clostridia</taxon>
        <taxon>Lachnospirales</taxon>
        <taxon>Lachnospiraceae</taxon>
        <taxon>Blautia</taxon>
    </lineage>
</organism>
<dbReference type="InterPro" id="IPR024047">
    <property type="entry name" value="MM3350-like_sf"/>
</dbReference>
<gene>
    <name evidence="2" type="ORF">ABID24_001742</name>
</gene>
<evidence type="ECO:0000259" key="1">
    <source>
        <dbReference type="Pfam" id="PF07929"/>
    </source>
</evidence>
<sequence>MEFYQLKIIRKGTKPPVWRRCLVPSNITFAQMAAVLEEILEYSFTDRYEFEFYQEKVHVREYREDEPQVTSYQYDFSNASNTFVNDLLDKMTWFTFRVKTNEQKLPEYRAEVEKKLPAVSEDGGALCPVIMKEKTGAEEEFWSDTEQKNKRLAELFTLEAGEPDYRISKEIHEDICQGKASLIFSENAESKTENNKKCTDSLLKDMAETVTKALFKEMKKTAESRNPKVAEYLQAYEQEDLVFLAGELGISGAEKLDKQELAGRIAEEILKPEVMEKELLRLNEWEFQAFEKAMKKGLFHVEENEWTDLEWASDIGYLAVYDDGYAEVPSEVSAVFEKICTSEFCELQKKRSWLSACLVMVEYLYGTAPARVVYRMYRRRRECRVSFEEFTELFRSVPEEENICVLDGDRISLQGLLEEKEIYRMLLKYQGDREFYVPSEEEIVDCTFNGYPSKQPVYKKIRQFLEQELGMPEELAEAYLCEIYRVYYTGGLMSEAMEQLNKNRVIFETKDQAREMAELLVEAYSKTRKVQLCGHAPEEERNPQFPGTFQSNILVNEEKNKKVYPNDPCPCGSGKKYKKCCGRN</sequence>
<dbReference type="SUPFAM" id="SSF103642">
    <property type="entry name" value="Sec-C motif"/>
    <property type="match status" value="1"/>
</dbReference>
<accession>A0ABV2M1Y4</accession>
<reference evidence="2 3" key="1">
    <citation type="submission" date="2024-06" db="EMBL/GenBank/DDBJ databases">
        <title>Genomic Encyclopedia of Type Strains, Phase IV (KMG-IV): sequencing the most valuable type-strain genomes for metagenomic binning, comparative biology and taxonomic classification.</title>
        <authorList>
            <person name="Goeker M."/>
        </authorList>
    </citation>
    <scope>NUCLEOTIDE SEQUENCE [LARGE SCALE GENOMIC DNA]</scope>
    <source>
        <strain evidence="2 3">DSM 29492</strain>
    </source>
</reference>
<name>A0ABV2M1Y4_9FIRM</name>
<feature type="domain" description="Plasmid pRiA4b Orf3-like" evidence="1">
    <location>
        <begin position="3"/>
        <end position="70"/>
    </location>
</feature>
<dbReference type="Gene3D" id="3.10.290.30">
    <property type="entry name" value="MM3350-like"/>
    <property type="match status" value="1"/>
</dbReference>
<dbReference type="InterPro" id="IPR004027">
    <property type="entry name" value="SEC_C_motif"/>
</dbReference>
<evidence type="ECO:0000313" key="3">
    <source>
        <dbReference type="Proteomes" id="UP001549106"/>
    </source>
</evidence>
<dbReference type="EMBL" id="JBEPMJ010000011">
    <property type="protein sequence ID" value="MET3750490.1"/>
    <property type="molecule type" value="Genomic_DNA"/>
</dbReference>
<evidence type="ECO:0000313" key="2">
    <source>
        <dbReference type="EMBL" id="MET3750490.1"/>
    </source>
</evidence>
<dbReference type="SUPFAM" id="SSF159941">
    <property type="entry name" value="MM3350-like"/>
    <property type="match status" value="1"/>
</dbReference>
<dbReference type="Proteomes" id="UP001549106">
    <property type="component" value="Unassembled WGS sequence"/>
</dbReference>
<dbReference type="Pfam" id="PF02810">
    <property type="entry name" value="SEC-C"/>
    <property type="match status" value="1"/>
</dbReference>
<dbReference type="Pfam" id="PF07929">
    <property type="entry name" value="PRiA4_ORF3"/>
    <property type="match status" value="1"/>
</dbReference>
<dbReference type="Gene3D" id="3.10.450.50">
    <property type="match status" value="1"/>
</dbReference>
<protein>
    <submittedName>
        <fullName evidence="2">Preprotein translocase subunit SecA</fullName>
    </submittedName>
</protein>
<proteinExistence type="predicted"/>